<dbReference type="InterPro" id="IPR001310">
    <property type="entry name" value="Histidine_triad_HIT"/>
</dbReference>
<dbReference type="PANTHER" id="PTHR46648:SF1">
    <property type="entry name" value="ADENOSINE 5'-MONOPHOSPHORAMIDASE HNT1"/>
    <property type="match status" value="1"/>
</dbReference>
<dbReference type="STRING" id="1071378.G0W3S4"/>
<feature type="active site" description="Tele-AMP-histidine intermediate" evidence="1">
    <location>
        <position position="122"/>
    </location>
</feature>
<dbReference type="GO" id="GO:0003824">
    <property type="term" value="F:catalytic activity"/>
    <property type="evidence" value="ECO:0007669"/>
    <property type="project" value="InterPro"/>
</dbReference>
<dbReference type="AlphaFoldDB" id="G0W3S4"/>
<feature type="short sequence motif" description="Histidine triad motif" evidence="2 3">
    <location>
        <begin position="120"/>
        <end position="124"/>
    </location>
</feature>
<dbReference type="PROSITE" id="PS00892">
    <property type="entry name" value="HIT_1"/>
    <property type="match status" value="1"/>
</dbReference>
<evidence type="ECO:0000256" key="2">
    <source>
        <dbReference type="PIRSR" id="PIRSR601310-3"/>
    </source>
</evidence>
<keyword evidence="6" id="KW-1185">Reference proteome</keyword>
<dbReference type="Gene3D" id="3.30.428.10">
    <property type="entry name" value="HIT-like"/>
    <property type="match status" value="1"/>
</dbReference>
<dbReference type="Pfam" id="PF01230">
    <property type="entry name" value="HIT"/>
    <property type="match status" value="1"/>
</dbReference>
<dbReference type="eggNOG" id="KOG3275">
    <property type="taxonomic scope" value="Eukaryota"/>
</dbReference>
<evidence type="ECO:0000313" key="6">
    <source>
        <dbReference type="Proteomes" id="UP000000689"/>
    </source>
</evidence>
<proteinExistence type="predicted"/>
<sequence>MTNLTRKQQYNKMSNTPIVYYNPDCTFCKLINGDIPSYKLIETQYSYSFLDIHPIAEAHIVIVPKYHGKYLHNISDQYLVDILPIAKRFAKTLRLQEDENGMGYNLLQNNGRISGQVVDHVHFHFIPKRDRETGLRIGWPAKTADKDTLKELQKHIMDSLEGNA</sequence>
<evidence type="ECO:0000256" key="1">
    <source>
        <dbReference type="PIRSR" id="PIRSR601310-1"/>
    </source>
</evidence>
<dbReference type="RefSeq" id="XP_003667705.1">
    <property type="nucleotide sequence ID" value="XM_003667657.1"/>
</dbReference>
<evidence type="ECO:0000313" key="5">
    <source>
        <dbReference type="EMBL" id="CCD22462.1"/>
    </source>
</evidence>
<dbReference type="OMA" id="HFIPKRD"/>
<dbReference type="InterPro" id="IPR019808">
    <property type="entry name" value="Histidine_triad_CS"/>
</dbReference>
<evidence type="ECO:0000259" key="4">
    <source>
        <dbReference type="PROSITE" id="PS51084"/>
    </source>
</evidence>
<organism evidence="5 6">
    <name type="scientific">Naumovozyma dairenensis (strain ATCC 10597 / BCRC 20456 / CBS 421 / NBRC 0211 / NRRL Y-12639)</name>
    <name type="common">Saccharomyces dairenensis</name>
    <dbReference type="NCBI Taxonomy" id="1071378"/>
    <lineage>
        <taxon>Eukaryota</taxon>
        <taxon>Fungi</taxon>
        <taxon>Dikarya</taxon>
        <taxon>Ascomycota</taxon>
        <taxon>Saccharomycotina</taxon>
        <taxon>Saccharomycetes</taxon>
        <taxon>Saccharomycetales</taxon>
        <taxon>Saccharomycetaceae</taxon>
        <taxon>Naumovozyma</taxon>
    </lineage>
</organism>
<feature type="domain" description="HIT" evidence="4">
    <location>
        <begin position="26"/>
        <end position="135"/>
    </location>
</feature>
<dbReference type="OrthoDB" id="672793at2759"/>
<dbReference type="HOGENOM" id="CLU_056776_3_0_1"/>
<dbReference type="KEGG" id="ndi:NDAI_0A03050"/>
<name>G0W3S4_NAUDC</name>
<dbReference type="Proteomes" id="UP000000689">
    <property type="component" value="Chromosome 1"/>
</dbReference>
<dbReference type="PRINTS" id="PR00332">
    <property type="entry name" value="HISTRIAD"/>
</dbReference>
<dbReference type="PROSITE" id="PS51084">
    <property type="entry name" value="HIT_2"/>
    <property type="match status" value="1"/>
</dbReference>
<dbReference type="GO" id="GO:0009117">
    <property type="term" value="P:nucleotide metabolic process"/>
    <property type="evidence" value="ECO:0007669"/>
    <property type="project" value="TreeGrafter"/>
</dbReference>
<accession>G0W3S4</accession>
<reference evidence="5 6" key="1">
    <citation type="journal article" date="2011" name="Proc. Natl. Acad. Sci. U.S.A.">
        <title>Evolutionary erosion of yeast sex chromosomes by mating-type switching accidents.</title>
        <authorList>
            <person name="Gordon J.L."/>
            <person name="Armisen D."/>
            <person name="Proux-Wera E."/>
            <person name="Oheigeartaigh S.S."/>
            <person name="Byrne K.P."/>
            <person name="Wolfe K.H."/>
        </authorList>
    </citation>
    <scope>NUCLEOTIDE SEQUENCE [LARGE SCALE GENOMIC DNA]</scope>
    <source>
        <strain evidence="6">ATCC 10597 / BCRC 20456 / CBS 421 / NBRC 0211 / NRRL Y-12639</strain>
    </source>
</reference>
<dbReference type="InterPro" id="IPR036265">
    <property type="entry name" value="HIT-like_sf"/>
</dbReference>
<evidence type="ECO:0000256" key="3">
    <source>
        <dbReference type="PROSITE-ProRule" id="PRU00464"/>
    </source>
</evidence>
<dbReference type="GeneID" id="11493759"/>
<gene>
    <name evidence="5" type="primary">NDAI0A03050</name>
    <name evidence="5" type="ordered locus">NDAI_0A03050</name>
</gene>
<protein>
    <recommendedName>
        <fullName evidence="4">HIT domain-containing protein</fullName>
    </recommendedName>
</protein>
<dbReference type="EMBL" id="HE580267">
    <property type="protein sequence ID" value="CCD22462.1"/>
    <property type="molecule type" value="Genomic_DNA"/>
</dbReference>
<dbReference type="PANTHER" id="PTHR46648">
    <property type="entry name" value="HIT FAMILY PROTEIN 1"/>
    <property type="match status" value="1"/>
</dbReference>
<dbReference type="InterPro" id="IPR011146">
    <property type="entry name" value="HIT-like"/>
</dbReference>
<dbReference type="SUPFAM" id="SSF54197">
    <property type="entry name" value="HIT-like"/>
    <property type="match status" value="1"/>
</dbReference>